<dbReference type="AlphaFoldDB" id="A0A5C3FJ47"/>
<dbReference type="EMBL" id="OOIQ01000003">
    <property type="protein sequence ID" value="SPO44403.1"/>
    <property type="molecule type" value="Genomic_DNA"/>
</dbReference>
<keyword evidence="3" id="KW-1185">Reference proteome</keyword>
<evidence type="ECO:0000313" key="3">
    <source>
        <dbReference type="Proteomes" id="UP000325008"/>
    </source>
</evidence>
<gene>
    <name evidence="2" type="ORF">PSANT_02088</name>
</gene>
<reference evidence="2" key="1">
    <citation type="submission" date="2018-03" db="EMBL/GenBank/DDBJ databases">
        <authorList>
            <person name="Guldener U."/>
        </authorList>
    </citation>
    <scope>NUCLEOTIDE SEQUENCE [LARGE SCALE GENOMIC DNA]</scope>
    <source>
        <strain evidence="2">ATCC34888</strain>
    </source>
</reference>
<proteinExistence type="predicted"/>
<evidence type="ECO:0000256" key="1">
    <source>
        <dbReference type="SAM" id="MobiDB-lite"/>
    </source>
</evidence>
<sequence>MRLERPTHARARTYLASARWPLPNSLRTFHALRDQHSISSSDCPFASSLWLSRNEDAFGMHRRLLAECSPPWPERCRLQVEAGSSRAGKSKACELHSRIRASDGPCRENGRKRPAAERGAAPVSTLGHHHKPHKKCESAHPRPTHRQTAFPAALARNVKQVRGQAPAPTLIVSHTPVRSRRMQFQLFVPFPLLQCSPARPA</sequence>
<feature type="region of interest" description="Disordered" evidence="1">
    <location>
        <begin position="103"/>
        <end position="147"/>
    </location>
</feature>
<dbReference type="Proteomes" id="UP000325008">
    <property type="component" value="Unassembled WGS sequence"/>
</dbReference>
<feature type="compositionally biased region" description="Basic and acidic residues" evidence="1">
    <location>
        <begin position="103"/>
        <end position="116"/>
    </location>
</feature>
<name>A0A5C3FJ47_PSEA2</name>
<evidence type="ECO:0000313" key="2">
    <source>
        <dbReference type="EMBL" id="SPO44403.1"/>
    </source>
</evidence>
<accession>A0A5C3FJ47</accession>
<organism evidence="2 3">
    <name type="scientific">Pseudozyma antarctica</name>
    <name type="common">Yeast</name>
    <name type="synonym">Candida antarctica</name>
    <dbReference type="NCBI Taxonomy" id="84753"/>
    <lineage>
        <taxon>Eukaryota</taxon>
        <taxon>Fungi</taxon>
        <taxon>Dikarya</taxon>
        <taxon>Basidiomycota</taxon>
        <taxon>Ustilaginomycotina</taxon>
        <taxon>Ustilaginomycetes</taxon>
        <taxon>Ustilaginales</taxon>
        <taxon>Ustilaginaceae</taxon>
        <taxon>Moesziomyces</taxon>
    </lineage>
</organism>
<comment type="caution">
    <text evidence="2">The sequence shown here is derived from an EMBL/GenBank/DDBJ whole genome shotgun (WGS) entry which is preliminary data.</text>
</comment>
<protein>
    <submittedName>
        <fullName evidence="2">Uncharacterized protein</fullName>
    </submittedName>
</protein>